<keyword evidence="1" id="KW-1133">Transmembrane helix</keyword>
<evidence type="ECO:0000313" key="3">
    <source>
        <dbReference type="Proteomes" id="UP001057291"/>
    </source>
</evidence>
<sequence>MSVSPAYCRSLLGQWVECHSAYGVHYGILHEVRPDGIVLAMPRGRMTGVVGESEDLKVKYTDHSLKPDYETVQFFRPFFNPFFFIPFFLLFALRRRFF</sequence>
<keyword evidence="1" id="KW-0472">Membrane</keyword>
<organism evidence="2 3">
    <name type="scientific">Collibacillus ludicampi</name>
    <dbReference type="NCBI Taxonomy" id="2771369"/>
    <lineage>
        <taxon>Bacteria</taxon>
        <taxon>Bacillati</taxon>
        <taxon>Bacillota</taxon>
        <taxon>Bacilli</taxon>
        <taxon>Bacillales</taxon>
        <taxon>Alicyclobacillaceae</taxon>
        <taxon>Collibacillus</taxon>
    </lineage>
</organism>
<keyword evidence="3" id="KW-1185">Reference proteome</keyword>
<comment type="caution">
    <text evidence="2">The sequence shown here is derived from an EMBL/GenBank/DDBJ whole genome shotgun (WGS) entry which is preliminary data.</text>
</comment>
<dbReference type="Proteomes" id="UP001057291">
    <property type="component" value="Unassembled WGS sequence"/>
</dbReference>
<name>A0AAV4LIR6_9BACL</name>
<accession>A0AAV4LIR6</accession>
<gene>
    <name evidence="2" type="ORF">DNHGIG_32590</name>
</gene>
<protein>
    <submittedName>
        <fullName evidence="2">Uncharacterized protein</fullName>
    </submittedName>
</protein>
<evidence type="ECO:0000313" key="2">
    <source>
        <dbReference type="EMBL" id="GIM47710.1"/>
    </source>
</evidence>
<reference evidence="2" key="1">
    <citation type="journal article" date="2023" name="Int. J. Syst. Evol. Microbiol.">
        <title>Collibacillus ludicampi gen. nov., sp. nov., a new soil bacterium of the family Alicyclobacillaceae.</title>
        <authorList>
            <person name="Jojima T."/>
            <person name="Ioku Y."/>
            <person name="Fukuta Y."/>
            <person name="Shirasaka N."/>
            <person name="Matsumura Y."/>
            <person name="Mori M."/>
        </authorList>
    </citation>
    <scope>NUCLEOTIDE SEQUENCE</scope>
    <source>
        <strain evidence="2">TP075</strain>
    </source>
</reference>
<dbReference type="EMBL" id="BOQE01000001">
    <property type="protein sequence ID" value="GIM47710.1"/>
    <property type="molecule type" value="Genomic_DNA"/>
</dbReference>
<feature type="transmembrane region" description="Helical" evidence="1">
    <location>
        <begin position="74"/>
        <end position="93"/>
    </location>
</feature>
<proteinExistence type="predicted"/>
<dbReference type="RefSeq" id="WP_282200661.1">
    <property type="nucleotide sequence ID" value="NZ_BOQE01000001.1"/>
</dbReference>
<evidence type="ECO:0000256" key="1">
    <source>
        <dbReference type="SAM" id="Phobius"/>
    </source>
</evidence>
<dbReference type="AlphaFoldDB" id="A0AAV4LIR6"/>
<keyword evidence="1" id="KW-0812">Transmembrane</keyword>